<evidence type="ECO:0000313" key="3">
    <source>
        <dbReference type="Proteomes" id="UP000054549"/>
    </source>
</evidence>
<dbReference type="EMBL" id="KN818232">
    <property type="protein sequence ID" value="KIL67311.1"/>
    <property type="molecule type" value="Genomic_DNA"/>
</dbReference>
<keyword evidence="3" id="KW-1185">Reference proteome</keyword>
<reference evidence="2 3" key="1">
    <citation type="submission" date="2014-04" db="EMBL/GenBank/DDBJ databases">
        <title>Evolutionary Origins and Diversification of the Mycorrhizal Mutualists.</title>
        <authorList>
            <consortium name="DOE Joint Genome Institute"/>
            <consortium name="Mycorrhizal Genomics Consortium"/>
            <person name="Kohler A."/>
            <person name="Kuo A."/>
            <person name="Nagy L.G."/>
            <person name="Floudas D."/>
            <person name="Copeland A."/>
            <person name="Barry K.W."/>
            <person name="Cichocki N."/>
            <person name="Veneault-Fourrey C."/>
            <person name="LaButti K."/>
            <person name="Lindquist E.A."/>
            <person name="Lipzen A."/>
            <person name="Lundell T."/>
            <person name="Morin E."/>
            <person name="Murat C."/>
            <person name="Riley R."/>
            <person name="Ohm R."/>
            <person name="Sun H."/>
            <person name="Tunlid A."/>
            <person name="Henrissat B."/>
            <person name="Grigoriev I.V."/>
            <person name="Hibbett D.S."/>
            <person name="Martin F."/>
        </authorList>
    </citation>
    <scope>NUCLEOTIDE SEQUENCE [LARGE SCALE GENOMIC DNA]</scope>
    <source>
        <strain evidence="2 3">Koide BX008</strain>
    </source>
</reference>
<feature type="region of interest" description="Disordered" evidence="1">
    <location>
        <begin position="123"/>
        <end position="158"/>
    </location>
</feature>
<proteinExistence type="predicted"/>
<protein>
    <submittedName>
        <fullName evidence="2">Uncharacterized protein</fullName>
    </submittedName>
</protein>
<evidence type="ECO:0000256" key="1">
    <source>
        <dbReference type="SAM" id="MobiDB-lite"/>
    </source>
</evidence>
<sequence>MKLNYVLLPEGYIPTHPRADTASDDEMDVDEVSIGEPMEVDDVEVCPKQRVVRVTVDAVVPAGEPMEVGPAPAQRWPVLPRPAWNVDAADCAPAQRWPVLPRPAWNVDMADYAKVSPALIVGGTRVARRSPRKPSSRKTTAPQRSAPPSSPQMAKPVVSAHPHVNMSKIVTSSKVKLEDMPILFASVETSSSSLNVAHQVKCKEPDARCIRKTRFSSPLSPVKESKIDDKLFLTSNRRSPDLITNVRWLKISRTPGRNIYNESVSEGCSDADYSRLAVAYPPTQDADTLFPEIKRFSSVKHARMDEDFFIKANRQAPDLAVNNRWLKISRAPDHNIYNEPTTVEDDDDDDTDYSSLCMGYSPSEDVEDSLPEIDFAEADTSLNWAPRILTPETPRRIQRMTLFSPLSPGRQSNLDEDDRRSGKLQILLTTTFYPSCETVSEAASRTDLSSSTSMDLLIIVTMSNLVINEGPALEEGITNETAAGNERKRKTDLAMAINYWLRTLKSMTKVKQ</sequence>
<dbReference type="InParanoid" id="A0A0C2XCZ2"/>
<feature type="compositionally biased region" description="Low complexity" evidence="1">
    <location>
        <begin position="137"/>
        <end position="147"/>
    </location>
</feature>
<name>A0A0C2XCZ2_AMAMK</name>
<organism evidence="2 3">
    <name type="scientific">Amanita muscaria (strain Koide BX008)</name>
    <dbReference type="NCBI Taxonomy" id="946122"/>
    <lineage>
        <taxon>Eukaryota</taxon>
        <taxon>Fungi</taxon>
        <taxon>Dikarya</taxon>
        <taxon>Basidiomycota</taxon>
        <taxon>Agaricomycotina</taxon>
        <taxon>Agaricomycetes</taxon>
        <taxon>Agaricomycetidae</taxon>
        <taxon>Agaricales</taxon>
        <taxon>Pluteineae</taxon>
        <taxon>Amanitaceae</taxon>
        <taxon>Amanita</taxon>
    </lineage>
</organism>
<dbReference type="Proteomes" id="UP000054549">
    <property type="component" value="Unassembled WGS sequence"/>
</dbReference>
<accession>A0A0C2XCZ2</accession>
<feature type="compositionally biased region" description="Basic residues" evidence="1">
    <location>
        <begin position="126"/>
        <end position="136"/>
    </location>
</feature>
<gene>
    <name evidence="2" type="ORF">M378DRAFT_9540</name>
</gene>
<evidence type="ECO:0000313" key="2">
    <source>
        <dbReference type="EMBL" id="KIL67311.1"/>
    </source>
</evidence>
<dbReference type="AlphaFoldDB" id="A0A0C2XCZ2"/>
<dbReference type="HOGENOM" id="CLU_604053_0_0_1"/>